<evidence type="ECO:0000313" key="1">
    <source>
        <dbReference type="EMBL" id="KGB38237.1"/>
    </source>
</evidence>
<accession>A0A094ZVH4</accession>
<gene>
    <name evidence="1" type="ORF">MS3_06611</name>
</gene>
<dbReference type="GO" id="GO:0005737">
    <property type="term" value="C:cytoplasm"/>
    <property type="evidence" value="ECO:0007669"/>
    <property type="project" value="TreeGrafter"/>
</dbReference>
<dbReference type="PANTHER" id="PTHR11129">
    <property type="entry name" value="PROTEIN FARNESYLTRANSFERASE ALPHA SUBUNIT/RAB GERANYLGERANYL TRANSFERASE ALPHA SUBUNIT"/>
    <property type="match status" value="1"/>
</dbReference>
<proteinExistence type="predicted"/>
<dbReference type="Gene3D" id="1.25.40.120">
    <property type="entry name" value="Protein prenylyltransferase"/>
    <property type="match status" value="1"/>
</dbReference>
<name>A0A094ZVH4_SCHHA</name>
<dbReference type="GO" id="GO:0016740">
    <property type="term" value="F:transferase activity"/>
    <property type="evidence" value="ECO:0007669"/>
    <property type="project" value="UniProtKB-KW"/>
</dbReference>
<dbReference type="STRING" id="6185.A0A094ZVH4"/>
<keyword evidence="1" id="KW-0808">Transferase</keyword>
<dbReference type="AlphaFoldDB" id="A0A094ZVH4"/>
<reference evidence="1" key="1">
    <citation type="journal article" date="2012" name="Nat. Genet.">
        <title>Whole-genome sequence of Schistosoma haematobium.</title>
        <authorList>
            <person name="Young N.D."/>
            <person name="Jex A.R."/>
            <person name="Li B."/>
            <person name="Liu S."/>
            <person name="Yang L."/>
            <person name="Xiong Z."/>
            <person name="Li Y."/>
            <person name="Cantacessi C."/>
            <person name="Hall R.S."/>
            <person name="Xu X."/>
            <person name="Chen F."/>
            <person name="Wu X."/>
            <person name="Zerlotini A."/>
            <person name="Oliveira G."/>
            <person name="Hofmann A."/>
            <person name="Zhang G."/>
            <person name="Fang X."/>
            <person name="Kang Y."/>
            <person name="Campbell B.E."/>
            <person name="Loukas A."/>
            <person name="Ranganathan S."/>
            <person name="Rollinson D."/>
            <person name="Rinaldi G."/>
            <person name="Brindley P.J."/>
            <person name="Yang H."/>
            <person name="Wang J."/>
            <person name="Wang J."/>
            <person name="Gasser R.B."/>
        </authorList>
    </citation>
    <scope>NUCLEOTIDE SEQUENCE [LARGE SCALE GENOMIC DNA]</scope>
</reference>
<organism evidence="1">
    <name type="scientific">Schistosoma haematobium</name>
    <name type="common">Blood fluke</name>
    <dbReference type="NCBI Taxonomy" id="6185"/>
    <lineage>
        <taxon>Eukaryota</taxon>
        <taxon>Metazoa</taxon>
        <taxon>Spiralia</taxon>
        <taxon>Lophotrochozoa</taxon>
        <taxon>Platyhelminthes</taxon>
        <taxon>Trematoda</taxon>
        <taxon>Digenea</taxon>
        <taxon>Strigeidida</taxon>
        <taxon>Schistosomatoidea</taxon>
        <taxon>Schistosomatidae</taxon>
        <taxon>Schistosoma</taxon>
    </lineage>
</organism>
<dbReference type="EMBL" id="KL250992">
    <property type="protein sequence ID" value="KGB38237.1"/>
    <property type="molecule type" value="Genomic_DNA"/>
</dbReference>
<protein>
    <submittedName>
        <fullName evidence="1">Protein prenyltransferase alpha subunit repeat-containing protein 1</fullName>
    </submittedName>
</protein>
<dbReference type="SUPFAM" id="SSF48439">
    <property type="entry name" value="Protein prenylyltransferase"/>
    <property type="match status" value="1"/>
</dbReference>
<sequence length="308" mass="36317">MLKCYFVTEFQSIQKNSSEYDIIPHIDEGDHKPLSICNDAFGICKCTTTIVFGEYESNTSEPVSDDLLNYLLLVSPNTTTFWNFKRKALLNNDVSVDAELRFIQLILNKYPRSYETIFHRIYKIELDNLNVWLAKHPTDISGWSYLESVLDGLVSQSMVVALSPMLDDQKLLLENSTRIIQSYFEKVHDILELYPERECVWMFRRRLITFWIQLNRHQSSYNSNESIMKLLSQVEPLLPKALNIITQLKSSKIYFTGFSFNEFLNWSYRNNLCEEPSTLKWTDLLSWRYLFWLSEYLSSLLKKLELIS</sequence>